<dbReference type="EMBL" id="JBGUBD010000005">
    <property type="protein sequence ID" value="MFA9478679.1"/>
    <property type="molecule type" value="Genomic_DNA"/>
</dbReference>
<keyword evidence="2" id="KW-0472">Membrane</keyword>
<accession>A0ABV4U781</accession>
<sequence length="179" mass="19546">MPITILSPYSGRPVKVRDQDLGRAIRDEEGRIFYVIPRSDGQGHYAAPTRKGSEKDEQRYRDLERKTAEQGEIAREVQQQPAHDATGPGRPVSPVRLIVLLIVLLAAIAAGLWLLLDIDITPLSPDEPAPVPVQPTEPADSPQSGWIIEGGVAYSFEPMMITIGQPACVTSQAMRLGET</sequence>
<keyword evidence="4" id="KW-1185">Reference proteome</keyword>
<feature type="region of interest" description="Disordered" evidence="1">
    <location>
        <begin position="39"/>
        <end position="89"/>
    </location>
</feature>
<keyword evidence="2" id="KW-1133">Transmembrane helix</keyword>
<evidence type="ECO:0000256" key="1">
    <source>
        <dbReference type="SAM" id="MobiDB-lite"/>
    </source>
</evidence>
<proteinExistence type="predicted"/>
<feature type="transmembrane region" description="Helical" evidence="2">
    <location>
        <begin position="97"/>
        <end position="116"/>
    </location>
</feature>
<dbReference type="RefSeq" id="WP_425345605.1">
    <property type="nucleotide sequence ID" value="NZ_JBGUBD010000005.1"/>
</dbReference>
<comment type="caution">
    <text evidence="3">The sequence shown here is derived from an EMBL/GenBank/DDBJ whole genome shotgun (WGS) entry which is preliminary data.</text>
</comment>
<organism evidence="3 4">
    <name type="scientific">Natronomicrosphaera hydrolytica</name>
    <dbReference type="NCBI Taxonomy" id="3242702"/>
    <lineage>
        <taxon>Bacteria</taxon>
        <taxon>Pseudomonadati</taxon>
        <taxon>Planctomycetota</taxon>
        <taxon>Phycisphaerae</taxon>
        <taxon>Phycisphaerales</taxon>
        <taxon>Phycisphaeraceae</taxon>
        <taxon>Natronomicrosphaera</taxon>
    </lineage>
</organism>
<dbReference type="Proteomes" id="UP001575105">
    <property type="component" value="Unassembled WGS sequence"/>
</dbReference>
<evidence type="ECO:0000313" key="3">
    <source>
        <dbReference type="EMBL" id="MFA9478679.1"/>
    </source>
</evidence>
<evidence type="ECO:0000313" key="4">
    <source>
        <dbReference type="Proteomes" id="UP001575105"/>
    </source>
</evidence>
<feature type="compositionally biased region" description="Basic and acidic residues" evidence="1">
    <location>
        <begin position="51"/>
        <end position="75"/>
    </location>
</feature>
<reference evidence="3 4" key="1">
    <citation type="submission" date="2024-08" db="EMBL/GenBank/DDBJ databases">
        <title>Whole-genome sequencing of halo(alkali)philic microorganisms from hypersaline lakes.</title>
        <authorList>
            <person name="Sorokin D.Y."/>
            <person name="Merkel A.Y."/>
            <person name="Messina E."/>
            <person name="Yakimov M."/>
        </authorList>
    </citation>
    <scope>NUCLEOTIDE SEQUENCE [LARGE SCALE GENOMIC DNA]</scope>
    <source>
        <strain evidence="3 4">AB-hyl4</strain>
    </source>
</reference>
<gene>
    <name evidence="3" type="ORF">ACERK3_10260</name>
</gene>
<name>A0ABV4U781_9BACT</name>
<evidence type="ECO:0000256" key="2">
    <source>
        <dbReference type="SAM" id="Phobius"/>
    </source>
</evidence>
<keyword evidence="2" id="KW-0812">Transmembrane</keyword>
<protein>
    <submittedName>
        <fullName evidence="3">Uncharacterized protein</fullName>
    </submittedName>
</protein>